<dbReference type="GO" id="GO:0015074">
    <property type="term" value="P:DNA integration"/>
    <property type="evidence" value="ECO:0007669"/>
    <property type="project" value="InterPro"/>
</dbReference>
<evidence type="ECO:0000259" key="2">
    <source>
        <dbReference type="PROSITE" id="PS51898"/>
    </source>
</evidence>
<proteinExistence type="predicted"/>
<dbReference type="GO" id="GO:0003677">
    <property type="term" value="F:DNA binding"/>
    <property type="evidence" value="ECO:0007669"/>
    <property type="project" value="InterPro"/>
</dbReference>
<keyword evidence="1" id="KW-0233">DNA recombination</keyword>
<dbReference type="GO" id="GO:0006310">
    <property type="term" value="P:DNA recombination"/>
    <property type="evidence" value="ECO:0007669"/>
    <property type="project" value="UniProtKB-KW"/>
</dbReference>
<organism evidence="3 4">
    <name type="scientific">Candidatus Schekmanbacteria bacterium RBG_13_48_7</name>
    <dbReference type="NCBI Taxonomy" id="1817878"/>
    <lineage>
        <taxon>Bacteria</taxon>
        <taxon>Candidatus Schekmaniibacteriota</taxon>
    </lineage>
</organism>
<dbReference type="Pfam" id="PF00589">
    <property type="entry name" value="Phage_integrase"/>
    <property type="match status" value="1"/>
</dbReference>
<dbReference type="PROSITE" id="PS51898">
    <property type="entry name" value="TYR_RECOMBINASE"/>
    <property type="match status" value="1"/>
</dbReference>
<dbReference type="Gene3D" id="1.10.443.10">
    <property type="entry name" value="Intergrase catalytic core"/>
    <property type="match status" value="1"/>
</dbReference>
<comment type="caution">
    <text evidence="3">The sequence shown here is derived from an EMBL/GenBank/DDBJ whole genome shotgun (WGS) entry which is preliminary data.</text>
</comment>
<gene>
    <name evidence="3" type="ORF">A2161_18525</name>
</gene>
<evidence type="ECO:0000256" key="1">
    <source>
        <dbReference type="ARBA" id="ARBA00023172"/>
    </source>
</evidence>
<name>A0A1F7S0P1_9BACT</name>
<dbReference type="Proteomes" id="UP000179266">
    <property type="component" value="Unassembled WGS sequence"/>
</dbReference>
<dbReference type="InterPro" id="IPR002104">
    <property type="entry name" value="Integrase_catalytic"/>
</dbReference>
<dbReference type="EMBL" id="MGDD01000078">
    <property type="protein sequence ID" value="OGL47376.1"/>
    <property type="molecule type" value="Genomic_DNA"/>
</dbReference>
<feature type="domain" description="Tyr recombinase" evidence="2">
    <location>
        <begin position="1"/>
        <end position="77"/>
    </location>
</feature>
<dbReference type="SUPFAM" id="SSF56349">
    <property type="entry name" value="DNA breaking-rejoining enzymes"/>
    <property type="match status" value="1"/>
</dbReference>
<evidence type="ECO:0000313" key="3">
    <source>
        <dbReference type="EMBL" id="OGL47376.1"/>
    </source>
</evidence>
<accession>A0A1F7S0P1</accession>
<dbReference type="AlphaFoldDB" id="A0A1F7S0P1"/>
<sequence>MLTREEVKSILDRLDGDKWLMARLMYGAGLRLMECLRLRIHDINFSTNNIIVRDRKGFKDRITMLPSIVKKPFDCAS</sequence>
<dbReference type="InterPro" id="IPR011010">
    <property type="entry name" value="DNA_brk_join_enz"/>
</dbReference>
<reference evidence="3 4" key="1">
    <citation type="journal article" date="2016" name="Nat. Commun.">
        <title>Thousands of microbial genomes shed light on interconnected biogeochemical processes in an aquifer system.</title>
        <authorList>
            <person name="Anantharaman K."/>
            <person name="Brown C.T."/>
            <person name="Hug L.A."/>
            <person name="Sharon I."/>
            <person name="Castelle C.J."/>
            <person name="Probst A.J."/>
            <person name="Thomas B.C."/>
            <person name="Singh A."/>
            <person name="Wilkins M.J."/>
            <person name="Karaoz U."/>
            <person name="Brodie E.L."/>
            <person name="Williams K.H."/>
            <person name="Hubbard S.S."/>
            <person name="Banfield J.F."/>
        </authorList>
    </citation>
    <scope>NUCLEOTIDE SEQUENCE [LARGE SCALE GENOMIC DNA]</scope>
</reference>
<dbReference type="InterPro" id="IPR013762">
    <property type="entry name" value="Integrase-like_cat_sf"/>
</dbReference>
<protein>
    <recommendedName>
        <fullName evidence="2">Tyr recombinase domain-containing protein</fullName>
    </recommendedName>
</protein>
<evidence type="ECO:0000313" key="4">
    <source>
        <dbReference type="Proteomes" id="UP000179266"/>
    </source>
</evidence>